<dbReference type="PANTHER" id="PTHR37534">
    <property type="entry name" value="TRANSCRIPTIONAL ACTIVATOR PROTEIN UGA3"/>
    <property type="match status" value="1"/>
</dbReference>
<proteinExistence type="predicted"/>
<feature type="region of interest" description="Disordered" evidence="3">
    <location>
        <begin position="558"/>
        <end position="578"/>
    </location>
</feature>
<comment type="caution">
    <text evidence="5">The sequence shown here is derived from an EMBL/GenBank/DDBJ whole genome shotgun (WGS) entry which is preliminary data.</text>
</comment>
<dbReference type="Pfam" id="PF11951">
    <property type="entry name" value="Fungal_trans_2"/>
    <property type="match status" value="1"/>
</dbReference>
<reference evidence="5" key="1">
    <citation type="journal article" date="2020" name="Front. Microbiol.">
        <title>Phenotypic and Genetic Characterization of the Cheese Ripening Yeast Geotrichum candidum.</title>
        <authorList>
            <person name="Perkins V."/>
            <person name="Vignola S."/>
            <person name="Lessard M.H."/>
            <person name="Plante P.L."/>
            <person name="Corbeil J."/>
            <person name="Dugat-Bony E."/>
            <person name="Frenette M."/>
            <person name="Labrie S."/>
        </authorList>
    </citation>
    <scope>NUCLEOTIDE SEQUENCE</scope>
    <source>
        <strain evidence="5">LMA-70</strain>
    </source>
</reference>
<evidence type="ECO:0000256" key="2">
    <source>
        <dbReference type="ARBA" id="ARBA00023242"/>
    </source>
</evidence>
<name>A0A9P5KVK9_GEOCN</name>
<dbReference type="GO" id="GO:0000976">
    <property type="term" value="F:transcription cis-regulatory region binding"/>
    <property type="evidence" value="ECO:0007669"/>
    <property type="project" value="TreeGrafter"/>
</dbReference>
<feature type="compositionally biased region" description="Pro residues" evidence="3">
    <location>
        <begin position="145"/>
        <end position="154"/>
    </location>
</feature>
<dbReference type="GO" id="GO:0005634">
    <property type="term" value="C:nucleus"/>
    <property type="evidence" value="ECO:0007669"/>
    <property type="project" value="UniProtKB-SubCell"/>
</dbReference>
<organism evidence="5 6">
    <name type="scientific">Geotrichum candidum</name>
    <name type="common">Oospora lactis</name>
    <name type="synonym">Dipodascus geotrichum</name>
    <dbReference type="NCBI Taxonomy" id="1173061"/>
    <lineage>
        <taxon>Eukaryota</taxon>
        <taxon>Fungi</taxon>
        <taxon>Dikarya</taxon>
        <taxon>Ascomycota</taxon>
        <taxon>Saccharomycotina</taxon>
        <taxon>Dipodascomycetes</taxon>
        <taxon>Dipodascales</taxon>
        <taxon>Dipodascaceae</taxon>
        <taxon>Geotrichum</taxon>
    </lineage>
</organism>
<dbReference type="GO" id="GO:0000981">
    <property type="term" value="F:DNA-binding transcription factor activity, RNA polymerase II-specific"/>
    <property type="evidence" value="ECO:0007669"/>
    <property type="project" value="InterPro"/>
</dbReference>
<dbReference type="Pfam" id="PF00172">
    <property type="entry name" value="Zn_clus"/>
    <property type="match status" value="1"/>
</dbReference>
<dbReference type="SUPFAM" id="SSF57701">
    <property type="entry name" value="Zn2/Cys6 DNA-binding domain"/>
    <property type="match status" value="1"/>
</dbReference>
<dbReference type="AlphaFoldDB" id="A0A9P5KVK9"/>
<sequence>MTNTSGAGKRLKVKCDETKPVCLHCSKNGTACDYSLKLLWGGRPYKTPRVEKTTSYTTIVTTRTVPASADLATQLGYRPLQNTNNDCQGPQNVIFQESPLQQPVDTESFIMETPRVHFLPANYRPRFTVDSAVSASAAKKSPQATRPPTPPRVPTSPMLFASPAQSPAAVLLSSSPASESDFTKDIASTHSYEFAGTAGVATVHAYNHDRHSAFIQTPLRNLASTQGSFAGNGGVTTDDQQQQYQHNMNLNDPDIIDIPRPLDVLPDILKSVPLYRGLFHHFVHVTANLLVPAPTLYPQNPFKVLLPSMSLNTPHLMDLILAYAATHRAHLLKIAQPVDLITRLLARVFSGLTRALENDDEAKSDTTLTTAIMLASYAIYSGDVHDAWKKHLHGARDIVIARGLTNHFLAPTRLDPAAAWKLAPEVATVSAGPACMIGPSLIPTETTTTSTTAKKESDVAYFLVRWFSYIDVIGGLSSAHTTTFTTRNEDMAQLWALHDISINRLREHGVEEDVISTKFISTEGKIDFLLGVDLGMLPVFSKVSYLARQKRLLVEQQQEASATSSEHDPNKNNSGDSDLAENCYMRLAQIQTEARELITLITSFCAAYERRRKQYITTALNPDPIYSQLCILSVTFCLTVILQIYRRILDFPSTDPQVQRLVTDITALFDAHIPQGSDVESCMSFPIFVTACEVLDPQVRDKFYRRVKQMERFGAGHVIKAREIMEICWNENRSWADVVEHYGWDLVLA</sequence>
<dbReference type="PANTHER" id="PTHR37534:SF43">
    <property type="entry name" value="FINGER DOMAIN PROTEIN, PUTATIVE (AFU_ORTHOLOGUE AFUA_1G01850)-RELATED"/>
    <property type="match status" value="1"/>
</dbReference>
<dbReference type="InterPro" id="IPR001138">
    <property type="entry name" value="Zn2Cys6_DnaBD"/>
</dbReference>
<accession>A0A9P5KVK9</accession>
<dbReference type="Gene3D" id="4.10.240.10">
    <property type="entry name" value="Zn(2)-C6 fungal-type DNA-binding domain"/>
    <property type="match status" value="1"/>
</dbReference>
<protein>
    <recommendedName>
        <fullName evidence="4">Zn(2)-C6 fungal-type domain-containing protein</fullName>
    </recommendedName>
</protein>
<gene>
    <name evidence="5" type="ORF">DV451_001527</name>
</gene>
<evidence type="ECO:0000313" key="6">
    <source>
        <dbReference type="Proteomes" id="UP000750522"/>
    </source>
</evidence>
<reference evidence="5" key="2">
    <citation type="submission" date="2020-01" db="EMBL/GenBank/DDBJ databases">
        <authorList>
            <person name="Perkins V."/>
            <person name="Lessard M.-H."/>
            <person name="Dugat-Bony E."/>
            <person name="Frenette M."/>
            <person name="Labrie S."/>
        </authorList>
    </citation>
    <scope>NUCLEOTIDE SEQUENCE</scope>
    <source>
        <strain evidence="5">LMA-70</strain>
    </source>
</reference>
<dbReference type="InterPro" id="IPR021858">
    <property type="entry name" value="Fun_TF"/>
</dbReference>
<evidence type="ECO:0000259" key="4">
    <source>
        <dbReference type="Pfam" id="PF00172"/>
    </source>
</evidence>
<feature type="compositionally biased region" description="Low complexity" evidence="3">
    <location>
        <begin position="134"/>
        <end position="144"/>
    </location>
</feature>
<evidence type="ECO:0000256" key="3">
    <source>
        <dbReference type="SAM" id="MobiDB-lite"/>
    </source>
</evidence>
<dbReference type="Proteomes" id="UP000750522">
    <property type="component" value="Unassembled WGS sequence"/>
</dbReference>
<feature type="domain" description="Zn(2)-C6 fungal-type" evidence="4">
    <location>
        <begin position="9"/>
        <end position="38"/>
    </location>
</feature>
<dbReference type="InterPro" id="IPR036864">
    <property type="entry name" value="Zn2-C6_fun-type_DNA-bd_sf"/>
</dbReference>
<dbReference type="EMBL" id="QQZK01000023">
    <property type="protein sequence ID" value="KAF5103354.1"/>
    <property type="molecule type" value="Genomic_DNA"/>
</dbReference>
<dbReference type="GO" id="GO:0045944">
    <property type="term" value="P:positive regulation of transcription by RNA polymerase II"/>
    <property type="evidence" value="ECO:0007669"/>
    <property type="project" value="TreeGrafter"/>
</dbReference>
<dbReference type="CDD" id="cd00067">
    <property type="entry name" value="GAL4"/>
    <property type="match status" value="1"/>
</dbReference>
<evidence type="ECO:0000313" key="5">
    <source>
        <dbReference type="EMBL" id="KAF5103354.1"/>
    </source>
</evidence>
<feature type="region of interest" description="Disordered" evidence="3">
    <location>
        <begin position="134"/>
        <end position="160"/>
    </location>
</feature>
<keyword evidence="2" id="KW-0539">Nucleus</keyword>
<evidence type="ECO:0000256" key="1">
    <source>
        <dbReference type="ARBA" id="ARBA00004123"/>
    </source>
</evidence>
<comment type="subcellular location">
    <subcellularLocation>
        <location evidence="1">Nucleus</location>
    </subcellularLocation>
</comment>
<dbReference type="GO" id="GO:0008270">
    <property type="term" value="F:zinc ion binding"/>
    <property type="evidence" value="ECO:0007669"/>
    <property type="project" value="InterPro"/>
</dbReference>